<dbReference type="PANTHER" id="PTHR10828:SF17">
    <property type="entry name" value="PROTEIN-TYROSINE-PHOSPHATASE"/>
    <property type="match status" value="1"/>
</dbReference>
<dbReference type="EMBL" id="CATNWA010000127">
    <property type="protein sequence ID" value="CAI9533368.1"/>
    <property type="molecule type" value="Genomic_DNA"/>
</dbReference>
<dbReference type="InterPro" id="IPR000751">
    <property type="entry name" value="MPI_Phosphatase"/>
</dbReference>
<evidence type="ECO:0000313" key="3">
    <source>
        <dbReference type="EMBL" id="CAI9533368.1"/>
    </source>
</evidence>
<feature type="compositionally biased region" description="Basic and acidic residues" evidence="2">
    <location>
        <begin position="38"/>
        <end position="56"/>
    </location>
</feature>
<evidence type="ECO:0000313" key="4">
    <source>
        <dbReference type="Proteomes" id="UP001162483"/>
    </source>
</evidence>
<sequence length="134" mass="15413">MRAKEENRCQADTRKKKSRMKLSELFTSPELAGRPQSHRTEEGKERSIARTSDSDNKMLTVGDVSPTFNATSNEEDDLIGDFSKRYCLPVESGKHQDLRYITCDTLAHLLEGRHKDAVEKYYVVDCRYPYEYAG</sequence>
<feature type="non-terminal residue" evidence="3">
    <location>
        <position position="134"/>
    </location>
</feature>
<feature type="region of interest" description="Disordered" evidence="2">
    <location>
        <begin position="1"/>
        <end position="74"/>
    </location>
</feature>
<dbReference type="PRINTS" id="PR00716">
    <property type="entry name" value="MPIPHPHTASE"/>
</dbReference>
<comment type="caution">
    <text evidence="3">The sequence shown here is derived from an EMBL/GenBank/DDBJ whole genome shotgun (WGS) entry which is preliminary data.</text>
</comment>
<dbReference type="InterPro" id="IPR036873">
    <property type="entry name" value="Rhodanese-like_dom_sf"/>
</dbReference>
<dbReference type="Proteomes" id="UP001162483">
    <property type="component" value="Unassembled WGS sequence"/>
</dbReference>
<accession>A0ABN9ACL2</accession>
<gene>
    <name evidence="3" type="ORF">SPARVUS_LOCUS360199</name>
</gene>
<proteinExistence type="predicted"/>
<dbReference type="PANTHER" id="PTHR10828">
    <property type="entry name" value="M-PHASE INDUCER PHOSPHATASE DUAL SPECIFICITY PHOSPHATASE CDC25"/>
    <property type="match status" value="1"/>
</dbReference>
<keyword evidence="4" id="KW-1185">Reference proteome</keyword>
<organism evidence="3 4">
    <name type="scientific">Staurois parvus</name>
    <dbReference type="NCBI Taxonomy" id="386267"/>
    <lineage>
        <taxon>Eukaryota</taxon>
        <taxon>Metazoa</taxon>
        <taxon>Chordata</taxon>
        <taxon>Craniata</taxon>
        <taxon>Vertebrata</taxon>
        <taxon>Euteleostomi</taxon>
        <taxon>Amphibia</taxon>
        <taxon>Batrachia</taxon>
        <taxon>Anura</taxon>
        <taxon>Neobatrachia</taxon>
        <taxon>Ranoidea</taxon>
        <taxon>Ranidae</taxon>
        <taxon>Staurois</taxon>
    </lineage>
</organism>
<dbReference type="EC" id="3.1.3.48" evidence="1"/>
<evidence type="ECO:0000256" key="2">
    <source>
        <dbReference type="SAM" id="MobiDB-lite"/>
    </source>
</evidence>
<dbReference type="SUPFAM" id="SSF52821">
    <property type="entry name" value="Rhodanese/Cell cycle control phosphatase"/>
    <property type="match status" value="1"/>
</dbReference>
<name>A0ABN9ACL2_9NEOB</name>
<protein>
    <recommendedName>
        <fullName evidence="1">protein-tyrosine-phosphatase</fullName>
        <ecNumber evidence="1">3.1.3.48</ecNumber>
    </recommendedName>
</protein>
<feature type="compositionally biased region" description="Basic and acidic residues" evidence="2">
    <location>
        <begin position="1"/>
        <end position="13"/>
    </location>
</feature>
<evidence type="ECO:0000256" key="1">
    <source>
        <dbReference type="ARBA" id="ARBA00013064"/>
    </source>
</evidence>
<dbReference type="Gene3D" id="3.40.250.10">
    <property type="entry name" value="Rhodanese-like domain"/>
    <property type="match status" value="1"/>
</dbReference>
<reference evidence="3" key="1">
    <citation type="submission" date="2023-05" db="EMBL/GenBank/DDBJ databases">
        <authorList>
            <person name="Stuckert A."/>
        </authorList>
    </citation>
    <scope>NUCLEOTIDE SEQUENCE</scope>
</reference>